<dbReference type="Proteomes" id="UP001291309">
    <property type="component" value="Unassembled WGS sequence"/>
</dbReference>
<comment type="caution">
    <text evidence="2">The sequence shown here is derived from an EMBL/GenBank/DDBJ whole genome shotgun (WGS) entry which is preliminary data.</text>
</comment>
<evidence type="ECO:0008006" key="4">
    <source>
        <dbReference type="Google" id="ProtNLM"/>
    </source>
</evidence>
<feature type="signal peptide" evidence="1">
    <location>
        <begin position="1"/>
        <end position="20"/>
    </location>
</feature>
<keyword evidence="1" id="KW-0732">Signal</keyword>
<reference evidence="2 3" key="1">
    <citation type="submission" date="2023-12" db="EMBL/GenBank/DDBJ databases">
        <title>the genome sequence of Hyalangium sp. s54d21.</title>
        <authorList>
            <person name="Zhang X."/>
        </authorList>
    </citation>
    <scope>NUCLEOTIDE SEQUENCE [LARGE SCALE GENOMIC DNA]</scope>
    <source>
        <strain evidence="3">s54d21</strain>
    </source>
</reference>
<proteinExistence type="predicted"/>
<dbReference type="RefSeq" id="WP_321546636.1">
    <property type="nucleotide sequence ID" value="NZ_JAXIVS010000005.1"/>
</dbReference>
<dbReference type="SUPFAM" id="SSF56925">
    <property type="entry name" value="OMPA-like"/>
    <property type="match status" value="1"/>
</dbReference>
<organism evidence="2 3">
    <name type="scientific">Hyalangium rubrum</name>
    <dbReference type="NCBI Taxonomy" id="3103134"/>
    <lineage>
        <taxon>Bacteria</taxon>
        <taxon>Pseudomonadati</taxon>
        <taxon>Myxococcota</taxon>
        <taxon>Myxococcia</taxon>
        <taxon>Myxococcales</taxon>
        <taxon>Cystobacterineae</taxon>
        <taxon>Archangiaceae</taxon>
        <taxon>Hyalangium</taxon>
    </lineage>
</organism>
<dbReference type="EMBL" id="JAXIVS010000005">
    <property type="protein sequence ID" value="MDY7227907.1"/>
    <property type="molecule type" value="Genomic_DNA"/>
</dbReference>
<keyword evidence="3" id="KW-1185">Reference proteome</keyword>
<dbReference type="InterPro" id="IPR011250">
    <property type="entry name" value="OMP/PagP_B-barrel"/>
</dbReference>
<feature type="chain" id="PRO_5045136412" description="Outer membrane protein beta-barrel domain-containing protein" evidence="1">
    <location>
        <begin position="21"/>
        <end position="226"/>
    </location>
</feature>
<protein>
    <recommendedName>
        <fullName evidence="4">Outer membrane protein beta-barrel domain-containing protein</fullName>
    </recommendedName>
</protein>
<gene>
    <name evidence="2" type="ORF">SYV04_15935</name>
</gene>
<name>A0ABU5H563_9BACT</name>
<accession>A0ABU5H563</accession>
<evidence type="ECO:0000313" key="3">
    <source>
        <dbReference type="Proteomes" id="UP001291309"/>
    </source>
</evidence>
<evidence type="ECO:0000256" key="1">
    <source>
        <dbReference type="SAM" id="SignalP"/>
    </source>
</evidence>
<evidence type="ECO:0000313" key="2">
    <source>
        <dbReference type="EMBL" id="MDY7227907.1"/>
    </source>
</evidence>
<sequence length="226" mass="24427">MPRGSFLSLLFTLAASTALAQDEDGSALKGGSRISVQVGGRFAFNNTFYDSYYARPENAGVARAAPSRFGPLVVGTFAYSITDSLELGIDLFGTLQQFDLTNQPRLTTTSYGALLGMRYQAWWDLGPHGTVPFLGVLTGPMLASTKFDGGKVRETLSQTWAVATGATLRLSPTWGLCVEYRHVFARAAVGQPDQRFSSLNAGGSWVSLGVTYNFPHQPSNPLERPF</sequence>